<comment type="caution">
    <text evidence="1">The sequence shown here is derived from an EMBL/GenBank/DDBJ whole genome shotgun (WGS) entry which is preliminary data.</text>
</comment>
<protein>
    <recommendedName>
        <fullName evidence="3">Transposase</fullName>
    </recommendedName>
</protein>
<evidence type="ECO:0000313" key="2">
    <source>
        <dbReference type="Proteomes" id="UP001152888"/>
    </source>
</evidence>
<dbReference type="InterPro" id="IPR036397">
    <property type="entry name" value="RNaseH_sf"/>
</dbReference>
<organism evidence="1 2">
    <name type="scientific">Acanthoscelides obtectus</name>
    <name type="common">Bean weevil</name>
    <name type="synonym">Bruchus obtectus</name>
    <dbReference type="NCBI Taxonomy" id="200917"/>
    <lineage>
        <taxon>Eukaryota</taxon>
        <taxon>Metazoa</taxon>
        <taxon>Ecdysozoa</taxon>
        <taxon>Arthropoda</taxon>
        <taxon>Hexapoda</taxon>
        <taxon>Insecta</taxon>
        <taxon>Pterygota</taxon>
        <taxon>Neoptera</taxon>
        <taxon>Endopterygota</taxon>
        <taxon>Coleoptera</taxon>
        <taxon>Polyphaga</taxon>
        <taxon>Cucujiformia</taxon>
        <taxon>Chrysomeloidea</taxon>
        <taxon>Chrysomelidae</taxon>
        <taxon>Bruchinae</taxon>
        <taxon>Bruchini</taxon>
        <taxon>Acanthoscelides</taxon>
    </lineage>
</organism>
<evidence type="ECO:0000313" key="1">
    <source>
        <dbReference type="EMBL" id="CAH2005693.1"/>
    </source>
</evidence>
<gene>
    <name evidence="1" type="ORF">ACAOBT_LOCUS28684</name>
</gene>
<dbReference type="AlphaFoldDB" id="A0A9P0LUA1"/>
<dbReference type="Proteomes" id="UP001152888">
    <property type="component" value="Unassembled WGS sequence"/>
</dbReference>
<dbReference type="PANTHER" id="PTHR47326">
    <property type="entry name" value="TRANSPOSABLE ELEMENT TC3 TRANSPOSASE-LIKE PROTEIN"/>
    <property type="match status" value="1"/>
</dbReference>
<sequence>MLRVTEDPHRWLGRAEPVRCLPRSPDLTKMAYFLWGYVKEEVYKTPPTTRANMQNRIREAFQSINHQMLRNVAG</sequence>
<keyword evidence="2" id="KW-1185">Reference proteome</keyword>
<proteinExistence type="predicted"/>
<evidence type="ECO:0008006" key="3">
    <source>
        <dbReference type="Google" id="ProtNLM"/>
    </source>
</evidence>
<name>A0A9P0LUA1_ACAOB</name>
<accession>A0A9P0LUA1</accession>
<dbReference type="GO" id="GO:0003676">
    <property type="term" value="F:nucleic acid binding"/>
    <property type="evidence" value="ECO:0007669"/>
    <property type="project" value="InterPro"/>
</dbReference>
<dbReference type="EMBL" id="CAKOFQ010007653">
    <property type="protein sequence ID" value="CAH2005693.1"/>
    <property type="molecule type" value="Genomic_DNA"/>
</dbReference>
<dbReference type="PANTHER" id="PTHR47326:SF1">
    <property type="entry name" value="HTH PSQ-TYPE DOMAIN-CONTAINING PROTEIN"/>
    <property type="match status" value="1"/>
</dbReference>
<dbReference type="OrthoDB" id="5982705at2759"/>
<reference evidence="1" key="1">
    <citation type="submission" date="2022-03" db="EMBL/GenBank/DDBJ databases">
        <authorList>
            <person name="Sayadi A."/>
        </authorList>
    </citation>
    <scope>NUCLEOTIDE SEQUENCE</scope>
</reference>
<dbReference type="Gene3D" id="3.30.420.10">
    <property type="entry name" value="Ribonuclease H-like superfamily/Ribonuclease H"/>
    <property type="match status" value="1"/>
</dbReference>